<evidence type="ECO:0000313" key="4">
    <source>
        <dbReference type="Proteomes" id="UP000803884"/>
    </source>
</evidence>
<dbReference type="GeneID" id="96002433"/>
<dbReference type="AlphaFoldDB" id="A0AB34L2R1"/>
<reference evidence="3 4" key="1">
    <citation type="journal article" date="2020" name="Microbiol. Resour. Announc.">
        <title>Draft Genome Sequence of a Cladosporium Species Isolated from the Mesophotic Ascidian Didemnum maculosum.</title>
        <authorList>
            <person name="Gioti A."/>
            <person name="Siaperas R."/>
            <person name="Nikolaivits E."/>
            <person name="Le Goff G."/>
            <person name="Ouazzani J."/>
            <person name="Kotoulas G."/>
            <person name="Topakas E."/>
        </authorList>
    </citation>
    <scope>NUCLEOTIDE SEQUENCE [LARGE SCALE GENOMIC DNA]</scope>
    <source>
        <strain evidence="3 4">TM138-S3</strain>
    </source>
</reference>
<dbReference type="Pfam" id="PF01636">
    <property type="entry name" value="APH"/>
    <property type="match status" value="1"/>
</dbReference>
<dbReference type="Proteomes" id="UP000803884">
    <property type="component" value="Unassembled WGS sequence"/>
</dbReference>
<accession>A0AB34L2R1</accession>
<evidence type="ECO:0000313" key="3">
    <source>
        <dbReference type="EMBL" id="KAL1590165.1"/>
    </source>
</evidence>
<comment type="caution">
    <text evidence="3">The sequence shown here is derived from an EMBL/GenBank/DDBJ whole genome shotgun (WGS) entry which is preliminary data.</text>
</comment>
<proteinExistence type="predicted"/>
<dbReference type="SUPFAM" id="SSF56112">
    <property type="entry name" value="Protein kinase-like (PK-like)"/>
    <property type="match status" value="1"/>
</dbReference>
<keyword evidence="4" id="KW-1185">Reference proteome</keyword>
<dbReference type="Gene3D" id="3.90.1200.10">
    <property type="match status" value="1"/>
</dbReference>
<sequence length="468" mass="53780">MPHYQRSIAADRLLEDPEADLTALVPPEYEQYFAKNDTEESDENEVACELSQAALLNRRTLTALLSEFASYPTRDLLNRFPGSYSLKRNKHLEDFVKAKKRRLDPEESSEEDTGPAGGTESAPFFARIEETDATSFGILAPLSPAVEKLLKREQEHTGDSVEALKQLIRHSECLWVGGMTTRFVARLDGDMAVKVILGDQSNHHAALEFLAVHVPDIPIPRPHGLIQLGSMSLLFTSYVPKQTLANAWPVLTLEEKLSLTNQLESMLKKIRKIDRQARRLGLLNGQGVVGTRGWRDEFGPNDTIQTVAEFEEFFFFSYKPWVSGNYIRFLKSFLPPTRFEETCVFTHTDFRPANLMVDVSAQGHWTVTGIIDWEDSGFYPAYWEAVKSTRTFLANNGMDRYLMQPPSIAPSRYWEHWLVDRLWESMTEEFRWVDRDPRIRKAEAQRQAEKERIWRQGEKEIESAMNEK</sequence>
<organism evidence="3 4">
    <name type="scientific">Cladosporium halotolerans</name>
    <dbReference type="NCBI Taxonomy" id="1052096"/>
    <lineage>
        <taxon>Eukaryota</taxon>
        <taxon>Fungi</taxon>
        <taxon>Dikarya</taxon>
        <taxon>Ascomycota</taxon>
        <taxon>Pezizomycotina</taxon>
        <taxon>Dothideomycetes</taxon>
        <taxon>Dothideomycetidae</taxon>
        <taxon>Cladosporiales</taxon>
        <taxon>Cladosporiaceae</taxon>
        <taxon>Cladosporium</taxon>
    </lineage>
</organism>
<dbReference type="PANTHER" id="PTHR21310:SF54">
    <property type="entry name" value="AMINOGLYCOSIDE PHOSPHOTRANSFERASE DOMAIN-CONTAINING PROTEIN"/>
    <property type="match status" value="1"/>
</dbReference>
<dbReference type="RefSeq" id="XP_069233270.1">
    <property type="nucleotide sequence ID" value="XM_069369595.1"/>
</dbReference>
<dbReference type="InterPro" id="IPR002575">
    <property type="entry name" value="Aminoglycoside_PTrfase"/>
</dbReference>
<dbReference type="InterPro" id="IPR011009">
    <property type="entry name" value="Kinase-like_dom_sf"/>
</dbReference>
<evidence type="ECO:0000259" key="2">
    <source>
        <dbReference type="Pfam" id="PF01636"/>
    </source>
</evidence>
<dbReference type="PANTHER" id="PTHR21310">
    <property type="entry name" value="AMINOGLYCOSIDE PHOSPHOTRANSFERASE-RELATED-RELATED"/>
    <property type="match status" value="1"/>
</dbReference>
<evidence type="ECO:0000256" key="1">
    <source>
        <dbReference type="SAM" id="MobiDB-lite"/>
    </source>
</evidence>
<gene>
    <name evidence="3" type="ORF">WHR41_00989</name>
</gene>
<dbReference type="InterPro" id="IPR051678">
    <property type="entry name" value="AGP_Transferase"/>
</dbReference>
<name>A0AB34L2R1_9PEZI</name>
<feature type="region of interest" description="Disordered" evidence="1">
    <location>
        <begin position="98"/>
        <end position="121"/>
    </location>
</feature>
<dbReference type="EMBL" id="JAAQHG020000003">
    <property type="protein sequence ID" value="KAL1590165.1"/>
    <property type="molecule type" value="Genomic_DNA"/>
</dbReference>
<feature type="domain" description="Aminoglycoside phosphotransferase" evidence="2">
    <location>
        <begin position="204"/>
        <end position="389"/>
    </location>
</feature>
<protein>
    <recommendedName>
        <fullName evidence="2">Aminoglycoside phosphotransferase domain-containing protein</fullName>
    </recommendedName>
</protein>